<keyword evidence="3" id="KW-0805">Transcription regulation</keyword>
<feature type="region of interest" description="Disordered" evidence="6">
    <location>
        <begin position="313"/>
        <end position="342"/>
    </location>
</feature>
<feature type="region of interest" description="Disordered" evidence="6">
    <location>
        <begin position="464"/>
        <end position="634"/>
    </location>
</feature>
<reference evidence="8 9" key="1">
    <citation type="journal article" date="2013" name="Plant Cell">
        <title>The transition from a phytopathogenic smut ancestor to an anamorphic biocontrol agent deciphered by comparative whole-genome analysis.</title>
        <authorList>
            <person name="Lefebvre F."/>
            <person name="Joly D.L."/>
            <person name="Labbe C."/>
            <person name="Teichmann B."/>
            <person name="Linning R."/>
            <person name="Belzile F."/>
            <person name="Bakkeren G."/>
            <person name="Belanger R.R."/>
        </authorList>
    </citation>
    <scope>NUCLEOTIDE SEQUENCE [LARGE SCALE GENOMIC DNA]</scope>
    <source>
        <strain evidence="8 9">PF-1</strain>
    </source>
</reference>
<evidence type="ECO:0000256" key="1">
    <source>
        <dbReference type="ARBA" id="ARBA00004123"/>
    </source>
</evidence>
<organism evidence="8 9">
    <name type="scientific">Pseudozyma flocculosa PF-1</name>
    <dbReference type="NCBI Taxonomy" id="1277687"/>
    <lineage>
        <taxon>Eukaryota</taxon>
        <taxon>Fungi</taxon>
        <taxon>Dikarya</taxon>
        <taxon>Basidiomycota</taxon>
        <taxon>Ustilaginomycotina</taxon>
        <taxon>Ustilaginomycetes</taxon>
        <taxon>Ustilaginales</taxon>
        <taxon>Ustilaginaceae</taxon>
        <taxon>Pseudozyma</taxon>
    </lineage>
</organism>
<evidence type="ECO:0000256" key="3">
    <source>
        <dbReference type="ARBA" id="ARBA00023015"/>
    </source>
</evidence>
<feature type="domain" description="Velvet" evidence="7">
    <location>
        <begin position="135"/>
        <end position="310"/>
    </location>
</feature>
<dbReference type="PANTHER" id="PTHR33572:SF18">
    <property type="entry name" value="SPORE DEVELOPMENT REGULATOR VOSA"/>
    <property type="match status" value="1"/>
</dbReference>
<keyword evidence="2" id="KW-0749">Sporulation</keyword>
<feature type="compositionally biased region" description="Low complexity" evidence="6">
    <location>
        <begin position="503"/>
        <end position="520"/>
    </location>
</feature>
<feature type="compositionally biased region" description="Low complexity" evidence="6">
    <location>
        <begin position="579"/>
        <end position="589"/>
    </location>
</feature>
<dbReference type="InterPro" id="IPR037525">
    <property type="entry name" value="Velvet_dom"/>
</dbReference>
<evidence type="ECO:0000256" key="5">
    <source>
        <dbReference type="ARBA" id="ARBA00023242"/>
    </source>
</evidence>
<dbReference type="Pfam" id="PF11754">
    <property type="entry name" value="Velvet"/>
    <property type="match status" value="1"/>
</dbReference>
<feature type="compositionally biased region" description="Basic residues" evidence="6">
    <location>
        <begin position="313"/>
        <end position="323"/>
    </location>
</feature>
<accession>A0A061H4M7</accession>
<dbReference type="EMBL" id="KE361642">
    <property type="protein sequence ID" value="EPQ26925.1"/>
    <property type="molecule type" value="Genomic_DNA"/>
</dbReference>
<feature type="compositionally biased region" description="Polar residues" evidence="6">
    <location>
        <begin position="526"/>
        <end position="539"/>
    </location>
</feature>
<comment type="subcellular location">
    <subcellularLocation>
        <location evidence="1">Nucleus</location>
    </subcellularLocation>
</comment>
<evidence type="ECO:0000313" key="9">
    <source>
        <dbReference type="Proteomes" id="UP000053664"/>
    </source>
</evidence>
<dbReference type="InterPro" id="IPR021740">
    <property type="entry name" value="Velvet"/>
</dbReference>
<feature type="compositionally biased region" description="Gly residues" evidence="6">
    <location>
        <begin position="90"/>
        <end position="101"/>
    </location>
</feature>
<dbReference type="InterPro" id="IPR038491">
    <property type="entry name" value="Velvet_dom_sf"/>
</dbReference>
<dbReference type="PANTHER" id="PTHR33572">
    <property type="entry name" value="SPORE DEVELOPMENT REGULATOR VOSA"/>
    <property type="match status" value="1"/>
</dbReference>
<evidence type="ECO:0000256" key="4">
    <source>
        <dbReference type="ARBA" id="ARBA00023163"/>
    </source>
</evidence>
<feature type="compositionally biased region" description="Polar residues" evidence="6">
    <location>
        <begin position="44"/>
        <end position="65"/>
    </location>
</feature>
<protein>
    <recommendedName>
        <fullName evidence="7">Velvet domain-containing protein</fullName>
    </recommendedName>
</protein>
<keyword evidence="4" id="KW-0804">Transcription</keyword>
<dbReference type="PROSITE" id="PS51821">
    <property type="entry name" value="VELVET"/>
    <property type="match status" value="1"/>
</dbReference>
<dbReference type="Proteomes" id="UP000053664">
    <property type="component" value="Unassembled WGS sequence"/>
</dbReference>
<evidence type="ECO:0000313" key="8">
    <source>
        <dbReference type="EMBL" id="EPQ26925.1"/>
    </source>
</evidence>
<evidence type="ECO:0000256" key="2">
    <source>
        <dbReference type="ARBA" id="ARBA00022969"/>
    </source>
</evidence>
<feature type="compositionally biased region" description="Basic and acidic residues" evidence="6">
    <location>
        <begin position="611"/>
        <end position="634"/>
    </location>
</feature>
<dbReference type="eggNOG" id="ENOG502R39J">
    <property type="taxonomic scope" value="Eukaryota"/>
</dbReference>
<sequence length="634" mass="68196">MQDDRPGTQRPGPSSASRAAEAYGHSLSAPPTNGRHTDRGIGSSRYTAPHSVSSPATPQSQQRGEASSDRLRYDGFGPGSGYGESSSNGNGHGTESGAGGGHTVLASYPRLRNQSEWIQLPSVSYGLSLYGEAPLREPLFSLAIRQQTKRGLAIGSSQMALRTARSIPLDPPPVCELLMNRSGDEHTLSLPEVFVRAQLVKAEEPYDEVLPDARRNEPLVGDTVQSPFNSRIESREDQCFFVFKEMGVRVKGIYRIRFDLFDRVSLLIRRVASVYSDAFEVHERRKHPGLGASSSLMDALVDRGMKYKLRKPINPKVVGKKRKPDQDDGYAEANPAPPLPAPPLYARYVNAGAYGRGDAVPSDAVAHWRSSQAYDRPSAAMHHPQGGWGQPDARYGSMAMPAREAADRFRPTMPRWNPEGAAGPRHHQAADENGYASSYHGAAQASSGMTATATATGAATKRVATMLPPPPDRIPFGDGRMLRAPAPMDAPYLRRPSLPDRNSSSSLGSGSSFTTTSVTGRPASSVYGSVTPSPYTSTSDEAKSCTPPVPTLPPSSSSAATRTKLPGFASLMDSAQLGPSTSSSSSSASPMPPYAQRPSSRSPPWFARPLDSQHDAKRRASDPRFPERSSHFRS</sequence>
<dbReference type="AlphaFoldDB" id="A0A061H4M7"/>
<dbReference type="Gene3D" id="2.60.40.3960">
    <property type="entry name" value="Velvet domain"/>
    <property type="match status" value="1"/>
</dbReference>
<dbReference type="HOGENOM" id="CLU_431555_0_0_1"/>
<evidence type="ECO:0000256" key="6">
    <source>
        <dbReference type="SAM" id="MobiDB-lite"/>
    </source>
</evidence>
<dbReference type="KEGG" id="pfp:PFL1_05560"/>
<proteinExistence type="predicted"/>
<dbReference type="RefSeq" id="XP_007881287.1">
    <property type="nucleotide sequence ID" value="XM_007883096.1"/>
</dbReference>
<name>A0A061H4M7_9BASI</name>
<dbReference type="GO" id="GO:0005634">
    <property type="term" value="C:nucleus"/>
    <property type="evidence" value="ECO:0007669"/>
    <property type="project" value="UniProtKB-SubCell"/>
</dbReference>
<dbReference type="OrthoDB" id="3056235at2759"/>
<gene>
    <name evidence="8" type="ORF">PFL1_05560</name>
</gene>
<dbReference type="GO" id="GO:0030435">
    <property type="term" value="P:sporulation resulting in formation of a cellular spore"/>
    <property type="evidence" value="ECO:0007669"/>
    <property type="project" value="UniProtKB-KW"/>
</dbReference>
<dbReference type="GeneID" id="19319650"/>
<keyword evidence="5" id="KW-0539">Nucleus</keyword>
<feature type="region of interest" description="Disordered" evidence="6">
    <location>
        <begin position="1"/>
        <end position="101"/>
    </location>
</feature>
<evidence type="ECO:0000259" key="7">
    <source>
        <dbReference type="PROSITE" id="PS51821"/>
    </source>
</evidence>